<evidence type="ECO:0000256" key="1">
    <source>
        <dbReference type="SAM" id="MobiDB-lite"/>
    </source>
</evidence>
<sequence>MTTSTDPSENTDGIGDGQRTLDGQHLADALAKLGTVDPVCVEVLTRLNLRVYPGEPGDRTAYVVLDVHGVSIGVKRRAADLYLHADTTETDDRLIAFEINGYGETDHTTNPSHPGL</sequence>
<reference evidence="2 3" key="1">
    <citation type="submission" date="2018-05" db="EMBL/GenBank/DDBJ databases">
        <title>Micromonospora from Atacama Desert.</title>
        <authorList>
            <person name="Carro L."/>
            <person name="Goodfellow M."/>
            <person name="Klenk H.-P."/>
        </authorList>
    </citation>
    <scope>NUCLEOTIDE SEQUENCE [LARGE SCALE GENOMIC DNA]</scope>
    <source>
        <strain evidence="2 3">LB39</strain>
    </source>
</reference>
<feature type="compositionally biased region" description="Polar residues" evidence="1">
    <location>
        <begin position="1"/>
        <end position="11"/>
    </location>
</feature>
<dbReference type="Proteomes" id="UP000282312">
    <property type="component" value="Unassembled WGS sequence"/>
</dbReference>
<dbReference type="OrthoDB" id="3382317at2"/>
<keyword evidence="3" id="KW-1185">Reference proteome</keyword>
<protein>
    <submittedName>
        <fullName evidence="2">Uncharacterized protein</fullName>
    </submittedName>
</protein>
<evidence type="ECO:0000313" key="3">
    <source>
        <dbReference type="Proteomes" id="UP000282312"/>
    </source>
</evidence>
<dbReference type="AlphaFoldDB" id="A0A3N9WUR5"/>
<feature type="region of interest" description="Disordered" evidence="1">
    <location>
        <begin position="1"/>
        <end position="20"/>
    </location>
</feature>
<gene>
    <name evidence="2" type="ORF">DLJ59_26570</name>
</gene>
<dbReference type="RefSeq" id="WP_124775616.1">
    <property type="nucleotide sequence ID" value="NZ_QGSZ01000287.1"/>
</dbReference>
<name>A0A3N9WUR5_9ACTN</name>
<dbReference type="EMBL" id="QGSZ01000287">
    <property type="protein sequence ID" value="RQW98752.1"/>
    <property type="molecule type" value="Genomic_DNA"/>
</dbReference>
<evidence type="ECO:0000313" key="2">
    <source>
        <dbReference type="EMBL" id="RQW98752.1"/>
    </source>
</evidence>
<proteinExistence type="predicted"/>
<organism evidence="2 3">
    <name type="scientific">Micromonospora inaquosa</name>
    <dbReference type="NCBI Taxonomy" id="2203716"/>
    <lineage>
        <taxon>Bacteria</taxon>
        <taxon>Bacillati</taxon>
        <taxon>Actinomycetota</taxon>
        <taxon>Actinomycetes</taxon>
        <taxon>Micromonosporales</taxon>
        <taxon>Micromonosporaceae</taxon>
        <taxon>Micromonospora</taxon>
    </lineage>
</organism>
<accession>A0A3N9WUR5</accession>
<comment type="caution">
    <text evidence="2">The sequence shown here is derived from an EMBL/GenBank/DDBJ whole genome shotgun (WGS) entry which is preliminary data.</text>
</comment>